<feature type="signal peptide" evidence="2">
    <location>
        <begin position="1"/>
        <end position="24"/>
    </location>
</feature>
<dbReference type="InterPro" id="IPR024370">
    <property type="entry name" value="PBP_domain"/>
</dbReference>
<dbReference type="EMBL" id="LPWF01000013">
    <property type="protein sequence ID" value="ODS00456.1"/>
    <property type="molecule type" value="Genomic_DNA"/>
</dbReference>
<feature type="chain" id="PRO_5009138949" evidence="2">
    <location>
        <begin position="25"/>
        <end position="345"/>
    </location>
</feature>
<dbReference type="OrthoDB" id="9790048at2"/>
<protein>
    <submittedName>
        <fullName evidence="4">Phosphate ABC transporter substrate-binding protein</fullName>
    </submittedName>
</protein>
<keyword evidence="5" id="KW-1185">Reference proteome</keyword>
<feature type="domain" description="PBP" evidence="3">
    <location>
        <begin position="22"/>
        <end position="306"/>
    </location>
</feature>
<organism evidence="4 5">
    <name type="scientific">Methyloceanibacter superfactus</name>
    <dbReference type="NCBI Taxonomy" id="1774969"/>
    <lineage>
        <taxon>Bacteria</taxon>
        <taxon>Pseudomonadati</taxon>
        <taxon>Pseudomonadota</taxon>
        <taxon>Alphaproteobacteria</taxon>
        <taxon>Hyphomicrobiales</taxon>
        <taxon>Hyphomicrobiaceae</taxon>
        <taxon>Methyloceanibacter</taxon>
    </lineage>
</organism>
<reference evidence="4 5" key="1">
    <citation type="journal article" date="2016" name="Environ. Microbiol.">
        <title>New Methyloceanibacter diversity from North Sea sediments includes methanotroph containing solely the soluble methane monooxygenase.</title>
        <authorList>
            <person name="Vekeman B."/>
            <person name="Kerckhof F.M."/>
            <person name="Cremers G."/>
            <person name="de Vos P."/>
            <person name="Vandamme P."/>
            <person name="Boon N."/>
            <person name="Op den Camp H.J."/>
            <person name="Heylen K."/>
        </authorList>
    </citation>
    <scope>NUCLEOTIDE SEQUENCE [LARGE SCALE GENOMIC DNA]</scope>
    <source>
        <strain evidence="4 5">R-67175</strain>
    </source>
</reference>
<dbReference type="Proteomes" id="UP000094472">
    <property type="component" value="Unassembled WGS sequence"/>
</dbReference>
<comment type="caution">
    <text evidence="4">The sequence shown here is derived from an EMBL/GenBank/DDBJ whole genome shotgun (WGS) entry which is preliminary data.</text>
</comment>
<dbReference type="PANTHER" id="PTHR30570">
    <property type="entry name" value="PERIPLASMIC PHOSPHATE BINDING COMPONENT OF PHOSPHATE ABC TRANSPORTER"/>
    <property type="match status" value="1"/>
</dbReference>
<evidence type="ECO:0000256" key="1">
    <source>
        <dbReference type="ARBA" id="ARBA00022729"/>
    </source>
</evidence>
<dbReference type="RefSeq" id="WP_069441028.1">
    <property type="nucleotide sequence ID" value="NZ_LPWF01000013.1"/>
</dbReference>
<sequence length="345" mass="37492">MNRIGIAVSTLAVAALCTGGPALARDQIKIVGSSTVFPYTQAVAEEFGKKTGKKAPVVESTGTGGGMKIFCQGIGEDKPDITGASRAMKKSEFELCTTNGVTDVTELLIGYDGLSIAQSKQGKPMDLSKKQIFLALASEVPDESGEKLVKNPNKKWSDVDKSLPDIEITVYGPPPTSGTRDAFVELAMHEGCEELEYFKKNKDQVKEKCTPMRQDGPFIEAGENDNLIVQRIEADPKALGIFGYSFLYENQDKLRGVKVGGTTPSFETIADGSYGLSRPLFIYIKNPHRKVIPGMDEFIAEYTSDESMGEGGYLHERGLVVLPEDKLKEMQERAKDGEKMAAPTS</sequence>
<evidence type="ECO:0000313" key="4">
    <source>
        <dbReference type="EMBL" id="ODS00456.1"/>
    </source>
</evidence>
<dbReference type="InterPro" id="IPR050811">
    <property type="entry name" value="Phosphate_ABC_transporter"/>
</dbReference>
<evidence type="ECO:0000313" key="5">
    <source>
        <dbReference type="Proteomes" id="UP000094472"/>
    </source>
</evidence>
<dbReference type="AlphaFoldDB" id="A0A1E3W3T2"/>
<dbReference type="CDD" id="cd13654">
    <property type="entry name" value="PBP2_phosphate_like_2"/>
    <property type="match status" value="1"/>
</dbReference>
<evidence type="ECO:0000256" key="2">
    <source>
        <dbReference type="SAM" id="SignalP"/>
    </source>
</evidence>
<gene>
    <name evidence="4" type="ORF">AUC69_00925</name>
</gene>
<dbReference type="Gene3D" id="3.40.190.10">
    <property type="entry name" value="Periplasmic binding protein-like II"/>
    <property type="match status" value="2"/>
</dbReference>
<dbReference type="PANTHER" id="PTHR30570:SF1">
    <property type="entry name" value="PHOSPHATE-BINDING PROTEIN PSTS"/>
    <property type="match status" value="1"/>
</dbReference>
<proteinExistence type="predicted"/>
<name>A0A1E3W3T2_9HYPH</name>
<dbReference type="Pfam" id="PF12849">
    <property type="entry name" value="PBP_like_2"/>
    <property type="match status" value="1"/>
</dbReference>
<evidence type="ECO:0000259" key="3">
    <source>
        <dbReference type="Pfam" id="PF12849"/>
    </source>
</evidence>
<accession>A0A1E3W3T2</accession>
<keyword evidence="1 2" id="KW-0732">Signal</keyword>
<dbReference type="SUPFAM" id="SSF53850">
    <property type="entry name" value="Periplasmic binding protein-like II"/>
    <property type="match status" value="1"/>
</dbReference>
<dbReference type="STRING" id="1774969.AUC69_00925"/>